<dbReference type="Proteomes" id="UP000320593">
    <property type="component" value="Unassembled WGS sequence"/>
</dbReference>
<dbReference type="RefSeq" id="WP_145342734.1">
    <property type="nucleotide sequence ID" value="NZ_SMLY01000081.1"/>
</dbReference>
<gene>
    <name evidence="1" type="ORF">JM93_01975</name>
</gene>
<organism evidence="1 2">
    <name type="scientific">Roseibium hamelinense</name>
    <dbReference type="NCBI Taxonomy" id="150831"/>
    <lineage>
        <taxon>Bacteria</taxon>
        <taxon>Pseudomonadati</taxon>
        <taxon>Pseudomonadota</taxon>
        <taxon>Alphaproteobacteria</taxon>
        <taxon>Hyphomicrobiales</taxon>
        <taxon>Stappiaceae</taxon>
        <taxon>Roseibium</taxon>
    </lineage>
</organism>
<sequence length="75" mass="8576">MSSPMPPEKTEQPLDITIDGKTYKIADLSAEAQNQIRNIQEVDRKTVAAQNEIKALQTWRTVHSHSLNEELKKME</sequence>
<evidence type="ECO:0000313" key="2">
    <source>
        <dbReference type="Proteomes" id="UP000320593"/>
    </source>
</evidence>
<protein>
    <recommendedName>
        <fullName evidence="3">Cell division protein ZapA</fullName>
    </recommendedName>
</protein>
<evidence type="ECO:0008006" key="3">
    <source>
        <dbReference type="Google" id="ProtNLM"/>
    </source>
</evidence>
<accession>A0A562T3H2</accession>
<name>A0A562T3H2_9HYPH</name>
<proteinExistence type="predicted"/>
<evidence type="ECO:0000313" key="1">
    <source>
        <dbReference type="EMBL" id="TWI87410.1"/>
    </source>
</evidence>
<dbReference type="AlphaFoldDB" id="A0A562T3H2"/>
<keyword evidence="2" id="KW-1185">Reference proteome</keyword>
<reference evidence="1 2" key="1">
    <citation type="submission" date="2019-07" db="EMBL/GenBank/DDBJ databases">
        <title>Genomic Encyclopedia of Archaeal and Bacterial Type Strains, Phase II (KMG-II): from individual species to whole genera.</title>
        <authorList>
            <person name="Goeker M."/>
        </authorList>
    </citation>
    <scope>NUCLEOTIDE SEQUENCE [LARGE SCALE GENOMIC DNA]</scope>
    <source>
        <strain evidence="1 2">ATCC BAA-252</strain>
    </source>
</reference>
<dbReference type="EMBL" id="VLLF01000004">
    <property type="protein sequence ID" value="TWI87410.1"/>
    <property type="molecule type" value="Genomic_DNA"/>
</dbReference>
<dbReference type="OrthoDB" id="7868158at2"/>
<comment type="caution">
    <text evidence="1">The sequence shown here is derived from an EMBL/GenBank/DDBJ whole genome shotgun (WGS) entry which is preliminary data.</text>
</comment>